<dbReference type="STRING" id="188937.MA_3982"/>
<feature type="transmembrane region" description="Helical" evidence="1">
    <location>
        <begin position="12"/>
        <end position="38"/>
    </location>
</feature>
<name>Q8TJ08_METAC</name>
<dbReference type="HOGENOM" id="CLU_2730328_0_0_2"/>
<keyword evidence="1" id="KW-1133">Transmembrane helix</keyword>
<dbReference type="Proteomes" id="UP000002487">
    <property type="component" value="Chromosome"/>
</dbReference>
<keyword evidence="1" id="KW-0812">Transmembrane</keyword>
<reference evidence="2 3" key="1">
    <citation type="journal article" date="2002" name="Genome Res.">
        <title>The genome of Methanosarcina acetivorans reveals extensive metabolic and physiological diversity.</title>
        <authorList>
            <person name="Galagan J.E."/>
            <person name="Nusbaum C."/>
            <person name="Roy A."/>
            <person name="Endrizzi M.G."/>
            <person name="Macdonald P."/>
            <person name="FitzHugh W."/>
            <person name="Calvo S."/>
            <person name="Engels R."/>
            <person name="Smirnov S."/>
            <person name="Atnoor D."/>
            <person name="Brown A."/>
            <person name="Allen N."/>
            <person name="Naylor J."/>
            <person name="Stange-Thomann N."/>
            <person name="DeArellano K."/>
            <person name="Johnson R."/>
            <person name="Linton L."/>
            <person name="McEwan P."/>
            <person name="McKernan K."/>
            <person name="Talamas J."/>
            <person name="Tirrell A."/>
            <person name="Ye W."/>
            <person name="Zimmer A."/>
            <person name="Barber R.D."/>
            <person name="Cann I."/>
            <person name="Graham D.E."/>
            <person name="Grahame D.A."/>
            <person name="Guss A."/>
            <person name="Hedderich R."/>
            <person name="Ingram-Smith C."/>
            <person name="Kuettner C.H."/>
            <person name="Krzycki J.A."/>
            <person name="Leigh J.A."/>
            <person name="Li W."/>
            <person name="Liu J."/>
            <person name="Mukhopadhyay B."/>
            <person name="Reeve J.N."/>
            <person name="Smith K."/>
            <person name="Springer T.A."/>
            <person name="Umayam L.A."/>
            <person name="White O."/>
            <person name="White R.H."/>
            <person name="de Macario E.C."/>
            <person name="Ferry J.G."/>
            <person name="Jarrell K.F."/>
            <person name="Jing H."/>
            <person name="Macario A.J.L."/>
            <person name="Paulsen I."/>
            <person name="Pritchett M."/>
            <person name="Sowers K.R."/>
            <person name="Swanson R.V."/>
            <person name="Zinder S.H."/>
            <person name="Lander E."/>
            <person name="Metcalf W.W."/>
            <person name="Birren B."/>
        </authorList>
    </citation>
    <scope>NUCLEOTIDE SEQUENCE [LARGE SCALE GENOMIC DNA]</scope>
    <source>
        <strain evidence="3">ATCC 35395 / DSM 2834 / JCM 12185 / C2A</strain>
    </source>
</reference>
<evidence type="ECO:0000313" key="2">
    <source>
        <dbReference type="EMBL" id="AAM07331.1"/>
    </source>
</evidence>
<protein>
    <submittedName>
        <fullName evidence="2">Uncharacterized protein</fullName>
    </submittedName>
</protein>
<accession>Q8TJ08</accession>
<dbReference type="EMBL" id="AE010299">
    <property type="protein sequence ID" value="AAM07331.1"/>
    <property type="molecule type" value="Genomic_DNA"/>
</dbReference>
<proteinExistence type="predicted"/>
<sequence length="71" mass="8304">MRRKSEKVLFLTNTLALCIILYSGIVLYSVLILFPVLIKYSCIIEQEINYFYKKRSVTPEILSICRNMLAI</sequence>
<organism evidence="2 3">
    <name type="scientific">Methanosarcina acetivorans (strain ATCC 35395 / DSM 2834 / JCM 12185 / C2A)</name>
    <dbReference type="NCBI Taxonomy" id="188937"/>
    <lineage>
        <taxon>Archaea</taxon>
        <taxon>Methanobacteriati</taxon>
        <taxon>Methanobacteriota</taxon>
        <taxon>Stenosarchaea group</taxon>
        <taxon>Methanomicrobia</taxon>
        <taxon>Methanosarcinales</taxon>
        <taxon>Methanosarcinaceae</taxon>
        <taxon>Methanosarcina</taxon>
    </lineage>
</organism>
<dbReference type="KEGG" id="mac:MA_3982"/>
<gene>
    <name evidence="2" type="ordered locus">MA_3982</name>
</gene>
<keyword evidence="1" id="KW-0472">Membrane</keyword>
<evidence type="ECO:0000256" key="1">
    <source>
        <dbReference type="SAM" id="Phobius"/>
    </source>
</evidence>
<dbReference type="AlphaFoldDB" id="Q8TJ08"/>
<dbReference type="EnsemblBacteria" id="AAM07331">
    <property type="protein sequence ID" value="AAM07331"/>
    <property type="gene ID" value="MA_3982"/>
</dbReference>
<keyword evidence="3" id="KW-1185">Reference proteome</keyword>
<dbReference type="InParanoid" id="Q8TJ08"/>
<evidence type="ECO:0000313" key="3">
    <source>
        <dbReference type="Proteomes" id="UP000002487"/>
    </source>
</evidence>